<dbReference type="EMBL" id="RDQH01000327">
    <property type="protein sequence ID" value="RXI09452.1"/>
    <property type="molecule type" value="Genomic_DNA"/>
</dbReference>
<protein>
    <recommendedName>
        <fullName evidence="5">Pentacotripeptide-repeat region of PRORP domain-containing protein</fullName>
    </recommendedName>
</protein>
<dbReference type="PANTHER" id="PTHR47942:SF48">
    <property type="entry name" value="OS05G0355200 PROTEIN"/>
    <property type="match status" value="1"/>
</dbReference>
<dbReference type="AlphaFoldDB" id="A0A498KUL6"/>
<name>A0A498KUL6_MALDO</name>
<evidence type="ECO:0000313" key="4">
    <source>
        <dbReference type="Proteomes" id="UP000290289"/>
    </source>
</evidence>
<dbReference type="Pfam" id="PF01535">
    <property type="entry name" value="PPR"/>
    <property type="match status" value="2"/>
</dbReference>
<gene>
    <name evidence="3" type="ORF">DVH24_034069</name>
</gene>
<reference evidence="3 4" key="1">
    <citation type="submission" date="2018-10" db="EMBL/GenBank/DDBJ databases">
        <title>A high-quality apple genome assembly.</title>
        <authorList>
            <person name="Hu J."/>
        </authorList>
    </citation>
    <scope>NUCLEOTIDE SEQUENCE [LARGE SCALE GENOMIC DNA]</scope>
    <source>
        <strain evidence="4">cv. HFTH1</strain>
        <tissue evidence="3">Young leaf</tissue>
    </source>
</reference>
<comment type="caution">
    <text evidence="3">The sequence shown here is derived from an EMBL/GenBank/DDBJ whole genome shotgun (WGS) entry which is preliminary data.</text>
</comment>
<dbReference type="InterPro" id="IPR011990">
    <property type="entry name" value="TPR-like_helical_dom_sf"/>
</dbReference>
<proteinExistence type="predicted"/>
<keyword evidence="1" id="KW-0677">Repeat</keyword>
<dbReference type="Pfam" id="PF13041">
    <property type="entry name" value="PPR_2"/>
    <property type="match status" value="1"/>
</dbReference>
<evidence type="ECO:0008006" key="5">
    <source>
        <dbReference type="Google" id="ProtNLM"/>
    </source>
</evidence>
<dbReference type="PROSITE" id="PS51375">
    <property type="entry name" value="PPR"/>
    <property type="match status" value="3"/>
</dbReference>
<dbReference type="Proteomes" id="UP000290289">
    <property type="component" value="Chromosome 1"/>
</dbReference>
<dbReference type="PANTHER" id="PTHR47942">
    <property type="entry name" value="TETRATRICOPEPTIDE REPEAT (TPR)-LIKE SUPERFAMILY PROTEIN-RELATED"/>
    <property type="match status" value="1"/>
</dbReference>
<dbReference type="NCBIfam" id="TIGR00756">
    <property type="entry name" value="PPR"/>
    <property type="match status" value="3"/>
</dbReference>
<feature type="repeat" description="PPR" evidence="2">
    <location>
        <begin position="107"/>
        <end position="141"/>
    </location>
</feature>
<evidence type="ECO:0000256" key="2">
    <source>
        <dbReference type="PROSITE-ProRule" id="PRU00708"/>
    </source>
</evidence>
<dbReference type="STRING" id="3750.A0A498KUL6"/>
<evidence type="ECO:0000313" key="3">
    <source>
        <dbReference type="EMBL" id="RXI09452.1"/>
    </source>
</evidence>
<feature type="repeat" description="PPR" evidence="2">
    <location>
        <begin position="164"/>
        <end position="194"/>
    </location>
</feature>
<dbReference type="InterPro" id="IPR002885">
    <property type="entry name" value="PPR_rpt"/>
</dbReference>
<keyword evidence="4" id="KW-1185">Reference proteome</keyword>
<organism evidence="3 4">
    <name type="scientific">Malus domestica</name>
    <name type="common">Apple</name>
    <name type="synonym">Pyrus malus</name>
    <dbReference type="NCBI Taxonomy" id="3750"/>
    <lineage>
        <taxon>Eukaryota</taxon>
        <taxon>Viridiplantae</taxon>
        <taxon>Streptophyta</taxon>
        <taxon>Embryophyta</taxon>
        <taxon>Tracheophyta</taxon>
        <taxon>Spermatophyta</taxon>
        <taxon>Magnoliopsida</taxon>
        <taxon>eudicotyledons</taxon>
        <taxon>Gunneridae</taxon>
        <taxon>Pentapetalae</taxon>
        <taxon>rosids</taxon>
        <taxon>fabids</taxon>
        <taxon>Rosales</taxon>
        <taxon>Rosaceae</taxon>
        <taxon>Amygdaloideae</taxon>
        <taxon>Maleae</taxon>
        <taxon>Malus</taxon>
    </lineage>
</organism>
<accession>A0A498KUL6</accession>
<dbReference type="InterPro" id="IPR051222">
    <property type="entry name" value="PPR/CCM1_RNA-binding"/>
</dbReference>
<feature type="repeat" description="PPR" evidence="2">
    <location>
        <begin position="72"/>
        <end position="106"/>
    </location>
</feature>
<evidence type="ECO:0000256" key="1">
    <source>
        <dbReference type="ARBA" id="ARBA00022737"/>
    </source>
</evidence>
<dbReference type="Gene3D" id="1.25.40.10">
    <property type="entry name" value="Tetratricopeptide repeat domain"/>
    <property type="match status" value="2"/>
</dbReference>
<sequence length="194" mass="22499">MFMLVLGQTWRRSTWYARERKKAIGIFELMKYYKFKVGVDTINCLLDTHGRAKLVKEMQLLFEKLKERFTPNLQTFTALLNGWCSSKNLMEVGRVWNEMVDKGFKHDIVAHNTMLRGLLRGHKRSDAIKLFKVMKAKGPSPNTRNYHIGRAVWDEMIQKGFCLDDNSYTILIGGLINQGRSGEACKYLEGMVEK</sequence>